<name>A0A9R0AWE9_CYPCA</name>
<dbReference type="Proteomes" id="UP001155660">
    <property type="component" value="Unplaced"/>
</dbReference>
<organism evidence="5">
    <name type="scientific">Cyprinus carpio</name>
    <name type="common">Common carp</name>
    <dbReference type="NCBI Taxonomy" id="7962"/>
    <lineage>
        <taxon>Eukaryota</taxon>
        <taxon>Metazoa</taxon>
        <taxon>Chordata</taxon>
        <taxon>Craniata</taxon>
        <taxon>Vertebrata</taxon>
        <taxon>Euteleostomi</taxon>
        <taxon>Actinopterygii</taxon>
        <taxon>Neopterygii</taxon>
        <taxon>Teleostei</taxon>
        <taxon>Ostariophysi</taxon>
        <taxon>Cypriniformes</taxon>
        <taxon>Cyprinidae</taxon>
        <taxon>Cyprininae</taxon>
        <taxon>Cyprinus</taxon>
    </lineage>
</organism>
<feature type="domain" description="Calcineurin-like phosphoesterase" evidence="4">
    <location>
        <begin position="36"/>
        <end position="216"/>
    </location>
</feature>
<gene>
    <name evidence="5" type="primary">LOC109092268</name>
</gene>
<accession>A0A9R0AWE9</accession>
<reference evidence="5" key="1">
    <citation type="submission" date="2025-08" db="UniProtKB">
        <authorList>
            <consortium name="RefSeq"/>
        </authorList>
    </citation>
    <scope>IDENTIFICATION</scope>
    <source>
        <tissue evidence="5">Muscle</tissue>
    </source>
</reference>
<evidence type="ECO:0000256" key="2">
    <source>
        <dbReference type="ARBA" id="ARBA00022801"/>
    </source>
</evidence>
<protein>
    <submittedName>
        <fullName evidence="5">Tartrate-resistant acid phosphatase type 5-like</fullName>
    </submittedName>
</protein>
<evidence type="ECO:0000256" key="1">
    <source>
        <dbReference type="ARBA" id="ARBA00022729"/>
    </source>
</evidence>
<keyword evidence="2" id="KW-0378">Hydrolase</keyword>
<dbReference type="AlphaFoldDB" id="A0A9R0AWE9"/>
<evidence type="ECO:0000313" key="5">
    <source>
        <dbReference type="RefSeq" id="XP_042610926.1"/>
    </source>
</evidence>
<dbReference type="InterPro" id="IPR004843">
    <property type="entry name" value="Calcineurin-like_PHP"/>
</dbReference>
<dbReference type="OrthoDB" id="411211at2759"/>
<proteinExistence type="predicted"/>
<dbReference type="Pfam" id="PF00149">
    <property type="entry name" value="Metallophos"/>
    <property type="match status" value="1"/>
</dbReference>
<dbReference type="RefSeq" id="XP_042610926.1">
    <property type="nucleotide sequence ID" value="XM_042754992.1"/>
</dbReference>
<feature type="chain" id="PRO_5040202958" evidence="3">
    <location>
        <begin position="19"/>
        <end position="234"/>
    </location>
</feature>
<evidence type="ECO:0000256" key="3">
    <source>
        <dbReference type="SAM" id="SignalP"/>
    </source>
</evidence>
<dbReference type="GO" id="GO:0016787">
    <property type="term" value="F:hydrolase activity"/>
    <property type="evidence" value="ECO:0007669"/>
    <property type="project" value="UniProtKB-KW"/>
</dbReference>
<dbReference type="InterPro" id="IPR051558">
    <property type="entry name" value="Metallophosphoesterase_PAP"/>
</dbReference>
<sequence length="234" mass="26340">MASPLMLVFLTALPGVLCCQSSFIDLESKGSNKSSIRFLVLGDWGGLPYPPYITPIEKATARMMAKTASQMGADFILALGDNFYYKGVTDVNDPRFQVTFEDVYTQDSLNIPWYVIAGNHDHAGNVLAQIEYSQKSKRCCARNFPYYYYEMNFRIPQNGQHSDHHHAGHGGCCVETSDDFLDQQPKAPRSGVQANRQLLWLRNAWAMSKADYLLVAWPLSGMVHILRMGQPTVY</sequence>
<dbReference type="GO" id="GO:0045453">
    <property type="term" value="P:bone resorption"/>
    <property type="evidence" value="ECO:0007669"/>
    <property type="project" value="TreeGrafter"/>
</dbReference>
<evidence type="ECO:0000259" key="4">
    <source>
        <dbReference type="Pfam" id="PF00149"/>
    </source>
</evidence>
<dbReference type="PANTHER" id="PTHR10161">
    <property type="entry name" value="TARTRATE-RESISTANT ACID PHOSPHATASE TYPE 5"/>
    <property type="match status" value="1"/>
</dbReference>
<dbReference type="GeneID" id="109092268"/>
<dbReference type="PANTHER" id="PTHR10161:SF28">
    <property type="entry name" value="TARTRATE-RESISTANT ACID PHOSPHATASE TYPE 5"/>
    <property type="match status" value="1"/>
</dbReference>
<dbReference type="KEGG" id="ccar:109092268"/>
<keyword evidence="1 3" id="KW-0732">Signal</keyword>
<feature type="signal peptide" evidence="3">
    <location>
        <begin position="1"/>
        <end position="18"/>
    </location>
</feature>